<evidence type="ECO:0000313" key="1">
    <source>
        <dbReference type="EMBL" id="RHD02953.1"/>
    </source>
</evidence>
<reference evidence="1 2" key="1">
    <citation type="submission" date="2018-08" db="EMBL/GenBank/DDBJ databases">
        <title>A genome reference for cultivated species of the human gut microbiota.</title>
        <authorList>
            <person name="Zou Y."/>
            <person name="Xue W."/>
            <person name="Luo G."/>
        </authorList>
    </citation>
    <scope>NUCLEOTIDE SEQUENCE [LARGE SCALE GENOMIC DNA]</scope>
    <source>
        <strain evidence="1 2">AM32-8LB</strain>
    </source>
</reference>
<gene>
    <name evidence="1" type="ORF">DW813_10495</name>
</gene>
<evidence type="ECO:0000313" key="2">
    <source>
        <dbReference type="Proteomes" id="UP000266391"/>
    </source>
</evidence>
<protein>
    <submittedName>
        <fullName evidence="1">Uncharacterized protein</fullName>
    </submittedName>
</protein>
<accession>A0A396AEG8</accession>
<organism evidence="1 2">
    <name type="scientific">Roseburia inulinivorans</name>
    <dbReference type="NCBI Taxonomy" id="360807"/>
    <lineage>
        <taxon>Bacteria</taxon>
        <taxon>Bacillati</taxon>
        <taxon>Bacillota</taxon>
        <taxon>Clostridia</taxon>
        <taxon>Lachnospirales</taxon>
        <taxon>Lachnospiraceae</taxon>
        <taxon>Roseburia</taxon>
    </lineage>
</organism>
<proteinExistence type="predicted"/>
<name>A0A396AEG8_9FIRM</name>
<dbReference type="EMBL" id="QSIQ01000015">
    <property type="protein sequence ID" value="RHD02953.1"/>
    <property type="molecule type" value="Genomic_DNA"/>
</dbReference>
<sequence>MLKFLICNINPPRFPKENANPLVSRGFVLPCFPQGKKSLFQFPETDFLKSLILAVTITLDGYHGICF</sequence>
<comment type="caution">
    <text evidence="1">The sequence shown here is derived from an EMBL/GenBank/DDBJ whole genome shotgun (WGS) entry which is preliminary data.</text>
</comment>
<dbReference type="Proteomes" id="UP000266391">
    <property type="component" value="Unassembled WGS sequence"/>
</dbReference>
<dbReference type="AlphaFoldDB" id="A0A396AEG8"/>